<name>A0ABP9Q4I3_9ACTN</name>
<gene>
    <name evidence="1" type="ORF">GCM10023340_45240</name>
</gene>
<accession>A0ABP9Q4I3</accession>
<proteinExistence type="predicted"/>
<keyword evidence="2" id="KW-1185">Reference proteome</keyword>
<organism evidence="1 2">
    <name type="scientific">Nocardioides marinquilinus</name>
    <dbReference type="NCBI Taxonomy" id="1210400"/>
    <lineage>
        <taxon>Bacteria</taxon>
        <taxon>Bacillati</taxon>
        <taxon>Actinomycetota</taxon>
        <taxon>Actinomycetes</taxon>
        <taxon>Propionibacteriales</taxon>
        <taxon>Nocardioidaceae</taxon>
        <taxon>Nocardioides</taxon>
    </lineage>
</organism>
<evidence type="ECO:0000313" key="1">
    <source>
        <dbReference type="EMBL" id="GAA5156698.1"/>
    </source>
</evidence>
<reference evidence="2" key="1">
    <citation type="journal article" date="2019" name="Int. J. Syst. Evol. Microbiol.">
        <title>The Global Catalogue of Microorganisms (GCM) 10K type strain sequencing project: providing services to taxonomists for standard genome sequencing and annotation.</title>
        <authorList>
            <consortium name="The Broad Institute Genomics Platform"/>
            <consortium name="The Broad Institute Genome Sequencing Center for Infectious Disease"/>
            <person name="Wu L."/>
            <person name="Ma J."/>
        </authorList>
    </citation>
    <scope>NUCLEOTIDE SEQUENCE [LARGE SCALE GENOMIC DNA]</scope>
    <source>
        <strain evidence="2">JCM 18459</strain>
    </source>
</reference>
<evidence type="ECO:0000313" key="2">
    <source>
        <dbReference type="Proteomes" id="UP001500221"/>
    </source>
</evidence>
<dbReference type="RefSeq" id="WP_345464529.1">
    <property type="nucleotide sequence ID" value="NZ_BAABKG010000008.1"/>
</dbReference>
<comment type="caution">
    <text evidence="1">The sequence shown here is derived from an EMBL/GenBank/DDBJ whole genome shotgun (WGS) entry which is preliminary data.</text>
</comment>
<dbReference type="Proteomes" id="UP001500221">
    <property type="component" value="Unassembled WGS sequence"/>
</dbReference>
<protein>
    <recommendedName>
        <fullName evidence="3">Secreted protein</fullName>
    </recommendedName>
</protein>
<sequence length="72" mass="8064">MMRWVAVLLVVVLLPVVATAYYRVGWWRMESACSLSDATGSVHDSVSYAWTWSPPGFTCTYDDGSTETSLWP</sequence>
<dbReference type="EMBL" id="BAABKG010000008">
    <property type="protein sequence ID" value="GAA5156698.1"/>
    <property type="molecule type" value="Genomic_DNA"/>
</dbReference>
<evidence type="ECO:0008006" key="3">
    <source>
        <dbReference type="Google" id="ProtNLM"/>
    </source>
</evidence>